<dbReference type="Gene3D" id="3.30.420.40">
    <property type="match status" value="2"/>
</dbReference>
<evidence type="ECO:0000256" key="6">
    <source>
        <dbReference type="ARBA" id="ARBA00022840"/>
    </source>
</evidence>
<keyword evidence="3 7" id="KW-0808">Transferase</keyword>
<evidence type="ECO:0000256" key="8">
    <source>
        <dbReference type="RuleBase" id="RU003835"/>
    </source>
</evidence>
<keyword evidence="4 7" id="KW-0547">Nucleotide-binding</keyword>
<feature type="site" description="Transition state stabilizer" evidence="7">
    <location>
        <position position="180"/>
    </location>
</feature>
<evidence type="ECO:0000256" key="5">
    <source>
        <dbReference type="ARBA" id="ARBA00022777"/>
    </source>
</evidence>
<feature type="site" description="Transition state stabilizer" evidence="7">
    <location>
        <position position="241"/>
    </location>
</feature>
<dbReference type="PANTHER" id="PTHR21060">
    <property type="entry name" value="ACETATE KINASE"/>
    <property type="match status" value="1"/>
</dbReference>
<evidence type="ECO:0000256" key="4">
    <source>
        <dbReference type="ARBA" id="ARBA00022741"/>
    </source>
</evidence>
<sequence>MLILVVNAGSSSLKFQLLNPETEKVYARGLCDRINLGGIFKYINCLTEEEFTKNEPLASHQEAMELVLQTLVSPEHGVVESMDEVQAIGHRVVHGGESIRKAVLIDEEVEEVIKRIIPLAPLHNAAALAGIKACEEVMPDKPMVAVFDTAFHSSMPDYTYTYALPYEFYEEYHVRRYGFHGTSHDHVSTLAAEVIGKKREDLNIITCHLGNGSSLAAIKHGEVLDTSMGMTPVSGVPMGTRTGDMDPAVVKYLIDNNHDLTLEKLDKLFNKGSGVLGISGISSDFRDLYDAIEFGNDRARLAVEVFAYQVKKYIGAFMAVLGDLDLIVFTAGVGENAPRVRRDVLSGLEKFGIELDPQKNVSSVPGQINEISKEGSKVKVMVVPTNEELEIALKTYNLVKSLYE</sequence>
<dbReference type="EC" id="2.7.2.1" evidence="7"/>
<dbReference type="PROSITE" id="PS01076">
    <property type="entry name" value="ACETATE_KINASE_2"/>
    <property type="match status" value="1"/>
</dbReference>
<feature type="binding site" evidence="7">
    <location>
        <position position="91"/>
    </location>
    <ligand>
        <name>substrate</name>
    </ligand>
</feature>
<dbReference type="PROSITE" id="PS01075">
    <property type="entry name" value="ACETATE_KINASE_1"/>
    <property type="match status" value="1"/>
</dbReference>
<name>A0A2S0KN92_9FIRM</name>
<dbReference type="SUPFAM" id="SSF53067">
    <property type="entry name" value="Actin-like ATPase domain"/>
    <property type="match status" value="2"/>
</dbReference>
<feature type="binding site" evidence="7">
    <location>
        <begin position="208"/>
        <end position="212"/>
    </location>
    <ligand>
        <name>ATP</name>
        <dbReference type="ChEBI" id="CHEBI:30616"/>
    </ligand>
</feature>
<dbReference type="Proteomes" id="UP000237947">
    <property type="component" value="Chromosome"/>
</dbReference>
<organism evidence="9 10">
    <name type="scientific">Fastidiosipila sanguinis</name>
    <dbReference type="NCBI Taxonomy" id="236753"/>
    <lineage>
        <taxon>Bacteria</taxon>
        <taxon>Bacillati</taxon>
        <taxon>Bacillota</taxon>
        <taxon>Clostridia</taxon>
        <taxon>Eubacteriales</taxon>
        <taxon>Oscillospiraceae</taxon>
        <taxon>Fastidiosipila</taxon>
    </lineage>
</organism>
<dbReference type="InterPro" id="IPR000890">
    <property type="entry name" value="Aliphatic_acid_kin_short-chain"/>
</dbReference>
<dbReference type="CDD" id="cd24010">
    <property type="entry name" value="ASKHA_NBD_AcK_PK"/>
    <property type="match status" value="1"/>
</dbReference>
<proteinExistence type="inferred from homology"/>
<evidence type="ECO:0000313" key="9">
    <source>
        <dbReference type="EMBL" id="AVM42502.1"/>
    </source>
</evidence>
<comment type="subcellular location">
    <subcellularLocation>
        <location evidence="7">Cytoplasm</location>
    </subcellularLocation>
</comment>
<comment type="function">
    <text evidence="7">Catalyzes the formation of acetyl phosphate from acetate and ATP. Can also catalyze the reverse reaction.</text>
</comment>
<reference evidence="10" key="1">
    <citation type="submission" date="2018-02" db="EMBL/GenBank/DDBJ databases">
        <authorList>
            <person name="Holder M.E."/>
            <person name="Ajami N.J."/>
            <person name="Petrosino J.F."/>
        </authorList>
    </citation>
    <scope>NUCLEOTIDE SEQUENCE [LARGE SCALE GENOMIC DNA]</scope>
    <source>
        <strain evidence="10">CCUG 47711</strain>
    </source>
</reference>
<evidence type="ECO:0000256" key="7">
    <source>
        <dbReference type="HAMAP-Rule" id="MF_00020"/>
    </source>
</evidence>
<dbReference type="HAMAP" id="MF_00020">
    <property type="entry name" value="Acetate_kinase"/>
    <property type="match status" value="1"/>
</dbReference>
<comment type="similarity">
    <text evidence="1 7 8">Belongs to the acetokinase family.</text>
</comment>
<keyword evidence="7" id="KW-0460">Magnesium</keyword>
<comment type="catalytic activity">
    <reaction evidence="7">
        <text>acetate + ATP = acetyl phosphate + ADP</text>
        <dbReference type="Rhea" id="RHEA:11352"/>
        <dbReference type="ChEBI" id="CHEBI:22191"/>
        <dbReference type="ChEBI" id="CHEBI:30089"/>
        <dbReference type="ChEBI" id="CHEBI:30616"/>
        <dbReference type="ChEBI" id="CHEBI:456216"/>
        <dbReference type="EC" id="2.7.2.1"/>
    </reaction>
</comment>
<dbReference type="GO" id="GO:0008776">
    <property type="term" value="F:acetate kinase activity"/>
    <property type="evidence" value="ECO:0007669"/>
    <property type="project" value="UniProtKB-UniRule"/>
</dbReference>
<keyword evidence="2 7" id="KW-0963">Cytoplasm</keyword>
<dbReference type="KEGG" id="fsa:C5Q98_04395"/>
<evidence type="ECO:0000256" key="2">
    <source>
        <dbReference type="ARBA" id="ARBA00022490"/>
    </source>
</evidence>
<dbReference type="UniPathway" id="UPA00340">
    <property type="reaction ID" value="UER00458"/>
</dbReference>
<keyword evidence="5 7" id="KW-0418">Kinase</keyword>
<dbReference type="GO" id="GO:0006083">
    <property type="term" value="P:acetate metabolic process"/>
    <property type="evidence" value="ECO:0007669"/>
    <property type="project" value="TreeGrafter"/>
</dbReference>
<evidence type="ECO:0000256" key="3">
    <source>
        <dbReference type="ARBA" id="ARBA00022679"/>
    </source>
</evidence>
<dbReference type="GO" id="GO:0006085">
    <property type="term" value="P:acetyl-CoA biosynthetic process"/>
    <property type="evidence" value="ECO:0007669"/>
    <property type="project" value="UniProtKB-UniRule"/>
</dbReference>
<dbReference type="InterPro" id="IPR023865">
    <property type="entry name" value="Aliphatic_acid_kinase_CS"/>
</dbReference>
<evidence type="ECO:0000256" key="1">
    <source>
        <dbReference type="ARBA" id="ARBA00008748"/>
    </source>
</evidence>
<dbReference type="GO" id="GO:0000287">
    <property type="term" value="F:magnesium ion binding"/>
    <property type="evidence" value="ECO:0007669"/>
    <property type="project" value="UniProtKB-UniRule"/>
</dbReference>
<dbReference type="AlphaFoldDB" id="A0A2S0KN92"/>
<dbReference type="PRINTS" id="PR00471">
    <property type="entry name" value="ACETATEKNASE"/>
</dbReference>
<feature type="binding site" evidence="7">
    <location>
        <position position="7"/>
    </location>
    <ligand>
        <name>Mg(2+)</name>
        <dbReference type="ChEBI" id="CHEBI:18420"/>
    </ligand>
</feature>
<feature type="binding site" evidence="7">
    <location>
        <position position="387"/>
    </location>
    <ligand>
        <name>Mg(2+)</name>
        <dbReference type="ChEBI" id="CHEBI:18420"/>
    </ligand>
</feature>
<dbReference type="OrthoDB" id="9802453at2"/>
<dbReference type="PIRSF" id="PIRSF000722">
    <property type="entry name" value="Acetate_prop_kin"/>
    <property type="match status" value="1"/>
</dbReference>
<dbReference type="GO" id="GO:0005737">
    <property type="term" value="C:cytoplasm"/>
    <property type="evidence" value="ECO:0007669"/>
    <property type="project" value="UniProtKB-SubCell"/>
</dbReference>
<feature type="binding site" evidence="7">
    <location>
        <position position="14"/>
    </location>
    <ligand>
        <name>ATP</name>
        <dbReference type="ChEBI" id="CHEBI:30616"/>
    </ligand>
</feature>
<comment type="subunit">
    <text evidence="7">Homodimer.</text>
</comment>
<dbReference type="PANTHER" id="PTHR21060:SF15">
    <property type="entry name" value="ACETATE KINASE-RELATED"/>
    <property type="match status" value="1"/>
</dbReference>
<feature type="active site" description="Proton donor/acceptor" evidence="7">
    <location>
        <position position="148"/>
    </location>
</feature>
<feature type="binding site" evidence="7">
    <location>
        <begin position="284"/>
        <end position="286"/>
    </location>
    <ligand>
        <name>ATP</name>
        <dbReference type="ChEBI" id="CHEBI:30616"/>
    </ligand>
</feature>
<dbReference type="InterPro" id="IPR004372">
    <property type="entry name" value="Ac/propionate_kinase"/>
</dbReference>
<dbReference type="NCBIfam" id="TIGR00016">
    <property type="entry name" value="ackA"/>
    <property type="match status" value="1"/>
</dbReference>
<keyword evidence="6 7" id="KW-0067">ATP-binding</keyword>
<accession>A0A2S0KN92</accession>
<gene>
    <name evidence="7" type="primary">ackA</name>
    <name evidence="9" type="ORF">C5Q98_04395</name>
</gene>
<dbReference type="EMBL" id="CP027226">
    <property type="protein sequence ID" value="AVM42502.1"/>
    <property type="molecule type" value="Genomic_DNA"/>
</dbReference>
<keyword evidence="7" id="KW-0479">Metal-binding</keyword>
<dbReference type="Pfam" id="PF00871">
    <property type="entry name" value="Acetate_kinase"/>
    <property type="match status" value="1"/>
</dbReference>
<dbReference type="RefSeq" id="WP_106012460.1">
    <property type="nucleotide sequence ID" value="NZ_CP027226.1"/>
</dbReference>
<protein>
    <recommendedName>
        <fullName evidence="7">Acetate kinase</fullName>
        <ecNumber evidence="7">2.7.2.1</ecNumber>
    </recommendedName>
    <alternativeName>
        <fullName evidence="7">Acetokinase</fullName>
    </alternativeName>
</protein>
<comment type="cofactor">
    <cofactor evidence="7">
        <name>Mg(2+)</name>
        <dbReference type="ChEBI" id="CHEBI:18420"/>
    </cofactor>
    <cofactor evidence="7">
        <name>Mn(2+)</name>
        <dbReference type="ChEBI" id="CHEBI:29035"/>
    </cofactor>
    <text evidence="7">Mg(2+). Can also accept Mn(2+).</text>
</comment>
<keyword evidence="10" id="KW-1185">Reference proteome</keyword>
<evidence type="ECO:0000313" key="10">
    <source>
        <dbReference type="Proteomes" id="UP000237947"/>
    </source>
</evidence>
<comment type="pathway">
    <text evidence="7">Metabolic intermediate biosynthesis; acetyl-CoA biosynthesis; acetyl-CoA from acetate: step 1/2.</text>
</comment>
<dbReference type="GO" id="GO:0005524">
    <property type="term" value="F:ATP binding"/>
    <property type="evidence" value="ECO:0007669"/>
    <property type="project" value="UniProtKB-KW"/>
</dbReference>
<dbReference type="InterPro" id="IPR043129">
    <property type="entry name" value="ATPase_NBD"/>
</dbReference>
<feature type="binding site" evidence="7">
    <location>
        <begin position="332"/>
        <end position="336"/>
    </location>
    <ligand>
        <name>ATP</name>
        <dbReference type="ChEBI" id="CHEBI:30616"/>
    </ligand>
</feature>